<dbReference type="PANTHER" id="PTHR47506:SF1">
    <property type="entry name" value="HTH-TYPE TRANSCRIPTIONAL REGULATOR YJDC"/>
    <property type="match status" value="1"/>
</dbReference>
<dbReference type="GO" id="GO:0003677">
    <property type="term" value="F:DNA binding"/>
    <property type="evidence" value="ECO:0007669"/>
    <property type="project" value="UniProtKB-UniRule"/>
</dbReference>
<evidence type="ECO:0000256" key="4">
    <source>
        <dbReference type="PROSITE-ProRule" id="PRU00335"/>
    </source>
</evidence>
<protein>
    <submittedName>
        <fullName evidence="6">HTH-type transcriptional repressor NemR</fullName>
    </submittedName>
</protein>
<keyword evidence="2 4" id="KW-0238">DNA-binding</keyword>
<dbReference type="SUPFAM" id="SSF46689">
    <property type="entry name" value="Homeodomain-like"/>
    <property type="match status" value="1"/>
</dbReference>
<evidence type="ECO:0000256" key="2">
    <source>
        <dbReference type="ARBA" id="ARBA00023125"/>
    </source>
</evidence>
<proteinExistence type="predicted"/>
<feature type="domain" description="HTH tetR-type" evidence="5">
    <location>
        <begin position="4"/>
        <end position="64"/>
    </location>
</feature>
<organism evidence="6 7">
    <name type="scientific">Granulosicoccus antarcticus IMCC3135</name>
    <dbReference type="NCBI Taxonomy" id="1192854"/>
    <lineage>
        <taxon>Bacteria</taxon>
        <taxon>Pseudomonadati</taxon>
        <taxon>Pseudomonadota</taxon>
        <taxon>Gammaproteobacteria</taxon>
        <taxon>Chromatiales</taxon>
        <taxon>Granulosicoccaceae</taxon>
        <taxon>Granulosicoccus</taxon>
    </lineage>
</organism>
<gene>
    <name evidence="6" type="primary">nemR_2</name>
    <name evidence="6" type="ORF">IMCC3135_09140</name>
</gene>
<sequence>MNNNPTRDLILNSAQALAQSRGFNGFSYADIAAEIGIRKASIHHHFPSKHDLETELLERYREGFVAELKSIESSVSGSVERLQRYAQLYTNTLNNHCICLAGMMASDVGALPEQLKPSLASFFKEHIEWLTKVMTAGKGTGEFNFTGSAQSQASAFLAALQGGLLMANAMGDEAVFKKLKQTLVSQLK</sequence>
<feature type="DNA-binding region" description="H-T-H motif" evidence="4">
    <location>
        <begin position="27"/>
        <end position="46"/>
    </location>
</feature>
<dbReference type="Proteomes" id="UP000250079">
    <property type="component" value="Chromosome"/>
</dbReference>
<dbReference type="KEGG" id="gai:IMCC3135_09140"/>
<dbReference type="Pfam" id="PF00440">
    <property type="entry name" value="TetR_N"/>
    <property type="match status" value="1"/>
</dbReference>
<dbReference type="PRINTS" id="PR00455">
    <property type="entry name" value="HTHTETR"/>
</dbReference>
<dbReference type="InterPro" id="IPR009057">
    <property type="entry name" value="Homeodomain-like_sf"/>
</dbReference>
<dbReference type="EMBL" id="CP018632">
    <property type="protein sequence ID" value="ASJ71925.1"/>
    <property type="molecule type" value="Genomic_DNA"/>
</dbReference>
<evidence type="ECO:0000313" key="6">
    <source>
        <dbReference type="EMBL" id="ASJ71925.1"/>
    </source>
</evidence>
<name>A0A2Z2NN34_9GAMM</name>
<keyword evidence="3" id="KW-0804">Transcription</keyword>
<dbReference type="SUPFAM" id="SSF48498">
    <property type="entry name" value="Tetracyclin repressor-like, C-terminal domain"/>
    <property type="match status" value="1"/>
</dbReference>
<dbReference type="InterPro" id="IPR001647">
    <property type="entry name" value="HTH_TetR"/>
</dbReference>
<evidence type="ECO:0000256" key="1">
    <source>
        <dbReference type="ARBA" id="ARBA00023015"/>
    </source>
</evidence>
<dbReference type="RefSeq" id="WP_157735857.1">
    <property type="nucleotide sequence ID" value="NZ_CP018632.1"/>
</dbReference>
<keyword evidence="1" id="KW-0805">Transcription regulation</keyword>
<dbReference type="Gene3D" id="1.10.357.10">
    <property type="entry name" value="Tetracycline Repressor, domain 2"/>
    <property type="match status" value="1"/>
</dbReference>
<evidence type="ECO:0000313" key="7">
    <source>
        <dbReference type="Proteomes" id="UP000250079"/>
    </source>
</evidence>
<evidence type="ECO:0000256" key="3">
    <source>
        <dbReference type="ARBA" id="ARBA00023163"/>
    </source>
</evidence>
<dbReference type="PANTHER" id="PTHR47506">
    <property type="entry name" value="TRANSCRIPTIONAL REGULATORY PROTEIN"/>
    <property type="match status" value="1"/>
</dbReference>
<dbReference type="AlphaFoldDB" id="A0A2Z2NN34"/>
<reference evidence="6 7" key="1">
    <citation type="submission" date="2016-12" db="EMBL/GenBank/DDBJ databases">
        <authorList>
            <person name="Song W.-J."/>
            <person name="Kurnit D.M."/>
        </authorList>
    </citation>
    <scope>NUCLEOTIDE SEQUENCE [LARGE SCALE GENOMIC DNA]</scope>
    <source>
        <strain evidence="6 7">IMCC3135</strain>
    </source>
</reference>
<dbReference type="PROSITE" id="PS50977">
    <property type="entry name" value="HTH_TETR_2"/>
    <property type="match status" value="1"/>
</dbReference>
<evidence type="ECO:0000259" key="5">
    <source>
        <dbReference type="PROSITE" id="PS50977"/>
    </source>
</evidence>
<dbReference type="InterPro" id="IPR036271">
    <property type="entry name" value="Tet_transcr_reg_TetR-rel_C_sf"/>
</dbReference>
<dbReference type="OrthoDB" id="9809772at2"/>
<accession>A0A2Z2NN34</accession>
<keyword evidence="7" id="KW-1185">Reference proteome</keyword>